<dbReference type="PROSITE" id="PS50113">
    <property type="entry name" value="PAC"/>
    <property type="match status" value="2"/>
</dbReference>
<evidence type="ECO:0000256" key="2">
    <source>
        <dbReference type="ARBA" id="ARBA00012438"/>
    </source>
</evidence>
<dbReference type="InterPro" id="IPR035965">
    <property type="entry name" value="PAS-like_dom_sf"/>
</dbReference>
<dbReference type="InterPro" id="IPR000700">
    <property type="entry name" value="PAS-assoc_C"/>
</dbReference>
<dbReference type="Gene3D" id="3.30.565.10">
    <property type="entry name" value="Histidine kinase-like ATPase, C-terminal domain"/>
    <property type="match status" value="1"/>
</dbReference>
<evidence type="ECO:0000313" key="10">
    <source>
        <dbReference type="EMBL" id="MDT0644929.1"/>
    </source>
</evidence>
<evidence type="ECO:0000256" key="4">
    <source>
        <dbReference type="ARBA" id="ARBA00022679"/>
    </source>
</evidence>
<keyword evidence="3" id="KW-0597">Phosphoprotein</keyword>
<dbReference type="Proteomes" id="UP001262889">
    <property type="component" value="Unassembled WGS sequence"/>
</dbReference>
<dbReference type="EMBL" id="JAVRHQ010000046">
    <property type="protein sequence ID" value="MDT0644929.1"/>
    <property type="molecule type" value="Genomic_DNA"/>
</dbReference>
<dbReference type="PRINTS" id="PR00344">
    <property type="entry name" value="BCTRLSENSOR"/>
</dbReference>
<dbReference type="CDD" id="cd00130">
    <property type="entry name" value="PAS"/>
    <property type="match status" value="2"/>
</dbReference>
<dbReference type="NCBIfam" id="TIGR00229">
    <property type="entry name" value="sensory_box"/>
    <property type="match status" value="3"/>
</dbReference>
<keyword evidence="4" id="KW-0808">Transferase</keyword>
<dbReference type="InterPro" id="IPR005467">
    <property type="entry name" value="His_kinase_dom"/>
</dbReference>
<feature type="coiled-coil region" evidence="6">
    <location>
        <begin position="6"/>
        <end position="58"/>
    </location>
</feature>
<dbReference type="InterPro" id="IPR004358">
    <property type="entry name" value="Sig_transdc_His_kin-like_C"/>
</dbReference>
<dbReference type="Gene3D" id="3.30.450.20">
    <property type="entry name" value="PAS domain"/>
    <property type="match status" value="3"/>
</dbReference>
<dbReference type="Pfam" id="PF00989">
    <property type="entry name" value="PAS"/>
    <property type="match status" value="1"/>
</dbReference>
<evidence type="ECO:0000259" key="8">
    <source>
        <dbReference type="PROSITE" id="PS50112"/>
    </source>
</evidence>
<reference evidence="10 11" key="1">
    <citation type="submission" date="2023-09" db="EMBL/GenBank/DDBJ databases">
        <authorList>
            <person name="Rey-Velasco X."/>
        </authorList>
    </citation>
    <scope>NUCLEOTIDE SEQUENCE [LARGE SCALE GENOMIC DNA]</scope>
    <source>
        <strain evidence="10 11">F363</strain>
    </source>
</reference>
<keyword evidence="5" id="KW-0418">Kinase</keyword>
<protein>
    <recommendedName>
        <fullName evidence="2">histidine kinase</fullName>
        <ecNumber evidence="2">2.7.13.3</ecNumber>
    </recommendedName>
</protein>
<evidence type="ECO:0000256" key="6">
    <source>
        <dbReference type="SAM" id="Coils"/>
    </source>
</evidence>
<comment type="catalytic activity">
    <reaction evidence="1">
        <text>ATP + protein L-histidine = ADP + protein N-phospho-L-histidine.</text>
        <dbReference type="EC" id="2.7.13.3"/>
    </reaction>
</comment>
<dbReference type="InterPro" id="IPR003594">
    <property type="entry name" value="HATPase_dom"/>
</dbReference>
<dbReference type="SMART" id="SM00086">
    <property type="entry name" value="PAC"/>
    <property type="match status" value="2"/>
</dbReference>
<sequence>METSKIKILEKALDREKAARKAAEAILEEKSAELFKLSEQLKRSNNKLEELLNRKTSELEGVFKTIVDAYVVMDFSGEVISMNEAAKELLGYDVDNEPINLLKLVKKGYREYTLEVFKELFIHGKFNNYKAVILTKNNEEKSVQINASIIYGENGEPIAAQGIARDITNEIITNEKLKESEDRLSTLITNLHTGVLLEDENRKIILTNTEFCSMFSIGASPEALEGMDCSNSAEDTKYLFKEPEKFLERINHLLQEKKPVFSDELELVDGRVFERNYIPIYSKGAYKGHLWSYSDITIKKNYRERLKAEKEKYSNIIDNMNLGLIEIDTKGYIKFANNNFCKISGFSREELYNAKAETLLLPAKEVGRGKELRARRKRGISDSYEIEVKTKSNEIRHWLLSGAPTYDLNGKINGSIGIHLDITEQKKLEIQKETLLKNLEEQNERLNEYAHIVSHDLKSPLRNISALLSWTIEDFKDKLGRESLKNLNLMQQRVEKMDHLIENILQYSSIGQPLVQKTSINLNHLIAEITDILYIPSNISVKTLKEMPIIIGDPTQIQQVFLNLISNAVNYNDKEKGIIEIDFTNDKSWYTFSIKDNGIGIAEENQKKIFTIFKSLGNHENSTGIGLSIVKKIIDLHKGKIWVESEVGLGSTFFFSLKN</sequence>
<dbReference type="SUPFAM" id="SSF55874">
    <property type="entry name" value="ATPase domain of HSP90 chaperone/DNA topoisomerase II/histidine kinase"/>
    <property type="match status" value="1"/>
</dbReference>
<feature type="domain" description="PAC" evidence="9">
    <location>
        <begin position="382"/>
        <end position="434"/>
    </location>
</feature>
<dbReference type="SMART" id="SM00387">
    <property type="entry name" value="HATPase_c"/>
    <property type="match status" value="1"/>
</dbReference>
<dbReference type="SMART" id="SM00388">
    <property type="entry name" value="HisKA"/>
    <property type="match status" value="1"/>
</dbReference>
<dbReference type="InterPro" id="IPR003661">
    <property type="entry name" value="HisK_dim/P_dom"/>
</dbReference>
<dbReference type="InterPro" id="IPR036890">
    <property type="entry name" value="HATPase_C_sf"/>
</dbReference>
<evidence type="ECO:0000256" key="5">
    <source>
        <dbReference type="ARBA" id="ARBA00022777"/>
    </source>
</evidence>
<feature type="domain" description="PAS" evidence="8">
    <location>
        <begin position="55"/>
        <end position="92"/>
    </location>
</feature>
<evidence type="ECO:0000259" key="9">
    <source>
        <dbReference type="PROSITE" id="PS50113"/>
    </source>
</evidence>
<evidence type="ECO:0000259" key="7">
    <source>
        <dbReference type="PROSITE" id="PS50109"/>
    </source>
</evidence>
<feature type="domain" description="PAS" evidence="8">
    <location>
        <begin position="309"/>
        <end position="353"/>
    </location>
</feature>
<dbReference type="InterPro" id="IPR013767">
    <property type="entry name" value="PAS_fold"/>
</dbReference>
<dbReference type="PANTHER" id="PTHR43304:SF1">
    <property type="entry name" value="PAC DOMAIN-CONTAINING PROTEIN"/>
    <property type="match status" value="1"/>
</dbReference>
<dbReference type="Gene3D" id="1.10.287.130">
    <property type="match status" value="1"/>
</dbReference>
<gene>
    <name evidence="10" type="ORF">RM553_18980</name>
</gene>
<evidence type="ECO:0000256" key="1">
    <source>
        <dbReference type="ARBA" id="ARBA00000085"/>
    </source>
</evidence>
<dbReference type="InterPro" id="IPR052162">
    <property type="entry name" value="Sensor_kinase/Photoreceptor"/>
</dbReference>
<dbReference type="InterPro" id="IPR036097">
    <property type="entry name" value="HisK_dim/P_sf"/>
</dbReference>
<feature type="domain" description="Histidine kinase" evidence="7">
    <location>
        <begin position="452"/>
        <end position="659"/>
    </location>
</feature>
<proteinExistence type="predicted"/>
<dbReference type="Pfam" id="PF00512">
    <property type="entry name" value="HisKA"/>
    <property type="match status" value="1"/>
</dbReference>
<evidence type="ECO:0000313" key="11">
    <source>
        <dbReference type="Proteomes" id="UP001262889"/>
    </source>
</evidence>
<feature type="domain" description="PAC" evidence="9">
    <location>
        <begin position="127"/>
        <end position="179"/>
    </location>
</feature>
<keyword evidence="6" id="KW-0175">Coiled coil</keyword>
<dbReference type="CDD" id="cd00082">
    <property type="entry name" value="HisKA"/>
    <property type="match status" value="1"/>
</dbReference>
<keyword evidence="11" id="KW-1185">Reference proteome</keyword>
<dbReference type="SUPFAM" id="SSF47384">
    <property type="entry name" value="Homodimeric domain of signal transducing histidine kinase"/>
    <property type="match status" value="1"/>
</dbReference>
<dbReference type="InterPro" id="IPR001610">
    <property type="entry name" value="PAC"/>
</dbReference>
<feature type="coiled-coil region" evidence="6">
    <location>
        <begin position="425"/>
        <end position="456"/>
    </location>
</feature>
<dbReference type="PROSITE" id="PS50109">
    <property type="entry name" value="HIS_KIN"/>
    <property type="match status" value="1"/>
</dbReference>
<dbReference type="RefSeq" id="WP_311536544.1">
    <property type="nucleotide sequence ID" value="NZ_JAVRHQ010000046.1"/>
</dbReference>
<evidence type="ECO:0000256" key="3">
    <source>
        <dbReference type="ARBA" id="ARBA00022553"/>
    </source>
</evidence>
<organism evidence="10 11">
    <name type="scientific">Autumnicola tepida</name>
    <dbReference type="NCBI Taxonomy" id="3075595"/>
    <lineage>
        <taxon>Bacteria</taxon>
        <taxon>Pseudomonadati</taxon>
        <taxon>Bacteroidota</taxon>
        <taxon>Flavobacteriia</taxon>
        <taxon>Flavobacteriales</taxon>
        <taxon>Flavobacteriaceae</taxon>
        <taxon>Autumnicola</taxon>
    </lineage>
</organism>
<dbReference type="EC" id="2.7.13.3" evidence="2"/>
<dbReference type="InterPro" id="IPR000014">
    <property type="entry name" value="PAS"/>
</dbReference>
<comment type="caution">
    <text evidence="10">The sequence shown here is derived from an EMBL/GenBank/DDBJ whole genome shotgun (WGS) entry which is preliminary data.</text>
</comment>
<dbReference type="SMART" id="SM00091">
    <property type="entry name" value="PAS"/>
    <property type="match status" value="3"/>
</dbReference>
<name>A0ABU3CF11_9FLAO</name>
<dbReference type="PROSITE" id="PS50112">
    <property type="entry name" value="PAS"/>
    <property type="match status" value="2"/>
</dbReference>
<dbReference type="Pfam" id="PF02518">
    <property type="entry name" value="HATPase_c"/>
    <property type="match status" value="1"/>
</dbReference>
<accession>A0ABU3CF11</accession>
<dbReference type="Pfam" id="PF13426">
    <property type="entry name" value="PAS_9"/>
    <property type="match status" value="2"/>
</dbReference>
<dbReference type="SUPFAM" id="SSF55785">
    <property type="entry name" value="PYP-like sensor domain (PAS domain)"/>
    <property type="match status" value="3"/>
</dbReference>
<dbReference type="PANTHER" id="PTHR43304">
    <property type="entry name" value="PHYTOCHROME-LIKE PROTEIN CPH1"/>
    <property type="match status" value="1"/>
</dbReference>